<evidence type="ECO:0000313" key="3">
    <source>
        <dbReference type="Proteomes" id="UP000594630"/>
    </source>
</evidence>
<keyword evidence="1" id="KW-0175">Coiled coil</keyword>
<evidence type="ECO:0008006" key="4">
    <source>
        <dbReference type="Google" id="ProtNLM"/>
    </source>
</evidence>
<feature type="coiled-coil region" evidence="1">
    <location>
        <begin position="165"/>
        <end position="222"/>
    </location>
</feature>
<dbReference type="AlphaFoldDB" id="A0A7S9NFI2"/>
<gene>
    <name evidence="2" type="ORF">CVT06_06945</name>
</gene>
<protein>
    <recommendedName>
        <fullName evidence="4">Bro-N domain-containing protein</fullName>
    </recommendedName>
</protein>
<proteinExistence type="predicted"/>
<sequence>MQELSLSNTQVEILNFKTFTAEYVAKHYGVSESTLREHKRKHADEILENIHFVTSQNKFGTVEVKWTLRGIIKLGMFIRSKEAKNFRSWAEAELEKSIKKIEDELKASRELGAKIKLLESSQDEKYREIYDLRSKLKNERRMSEARYEAISDLKKRLDKNTTPELEELRSRARFLEEELERIKKQIPNGDDLNYYYSLESKVEALQQELNEKEHENFDLQSEKFGYMQGQGKIINDIVAKLETIYAANKTVQDELFYYISALKKSANEPIKYHQLPTIKVKK</sequence>
<organism evidence="2 3">
    <name type="scientific">Campylobacter concisus</name>
    <dbReference type="NCBI Taxonomy" id="199"/>
    <lineage>
        <taxon>Bacteria</taxon>
        <taxon>Pseudomonadati</taxon>
        <taxon>Campylobacterota</taxon>
        <taxon>Epsilonproteobacteria</taxon>
        <taxon>Campylobacterales</taxon>
        <taxon>Campylobacteraceae</taxon>
        <taxon>Campylobacter</taxon>
    </lineage>
</organism>
<accession>A0A7S9NFI2</accession>
<evidence type="ECO:0000313" key="2">
    <source>
        <dbReference type="EMBL" id="QPH84825.1"/>
    </source>
</evidence>
<dbReference type="RefSeq" id="WP_107793523.1">
    <property type="nucleotide sequence ID" value="NZ_CP049274.1"/>
</dbReference>
<dbReference type="EMBL" id="CP049274">
    <property type="protein sequence ID" value="QPH84825.1"/>
    <property type="molecule type" value="Genomic_DNA"/>
</dbReference>
<name>A0A7S9NFI2_9BACT</name>
<evidence type="ECO:0000256" key="1">
    <source>
        <dbReference type="SAM" id="Coils"/>
    </source>
</evidence>
<dbReference type="Gene3D" id="1.20.5.340">
    <property type="match status" value="1"/>
</dbReference>
<dbReference type="Proteomes" id="UP000594630">
    <property type="component" value="Chromosome"/>
</dbReference>
<reference evidence="2 3" key="1">
    <citation type="journal article" date="2018" name="Emerg. Microbes Infect.">
        <title>Genomic analysis of oral Campylobacter concisus strains identified a potential bacterial molecular marker associated with active Crohn's disease.</title>
        <authorList>
            <person name="Liu F."/>
            <person name="Ma R."/>
            <person name="Tay C.Y.A."/>
            <person name="Octavia S."/>
            <person name="Lan R."/>
            <person name="Chung H.K.L."/>
            <person name="Riordan S.M."/>
            <person name="Grimm M.C."/>
            <person name="Leong R.W."/>
            <person name="Tanaka M.M."/>
            <person name="Connor S."/>
            <person name="Zhang L."/>
        </authorList>
    </citation>
    <scope>NUCLEOTIDE SEQUENCE [LARGE SCALE GENOMIC DNA]</scope>
    <source>
        <strain evidence="2 3">P10CDO-S2</strain>
    </source>
</reference>